<feature type="non-terminal residue" evidence="9">
    <location>
        <position position="1"/>
    </location>
</feature>
<evidence type="ECO:0000313" key="9">
    <source>
        <dbReference type="EMBL" id="KFP38367.1"/>
    </source>
</evidence>
<dbReference type="InterPro" id="IPR043197">
    <property type="entry name" value="Plakin"/>
</dbReference>
<dbReference type="FunFam" id="3.30.160.780:FF:000001">
    <property type="entry name" value="Plectin a"/>
    <property type="match status" value="1"/>
</dbReference>
<evidence type="ECO:0000256" key="1">
    <source>
        <dbReference type="ARBA" id="ARBA00004282"/>
    </source>
</evidence>
<comment type="subcellular location">
    <subcellularLocation>
        <location evidence="1">Cell junction</location>
    </subcellularLocation>
</comment>
<name>A0A091KE23_9AVES</name>
<dbReference type="PANTHER" id="PTHR23169">
    <property type="entry name" value="ENVOPLAKIN"/>
    <property type="match status" value="1"/>
</dbReference>
<dbReference type="GO" id="GO:0045296">
    <property type="term" value="F:cadherin binding"/>
    <property type="evidence" value="ECO:0007669"/>
    <property type="project" value="TreeGrafter"/>
</dbReference>
<dbReference type="GO" id="GO:0016020">
    <property type="term" value="C:membrane"/>
    <property type="evidence" value="ECO:0007669"/>
    <property type="project" value="TreeGrafter"/>
</dbReference>
<dbReference type="Gene3D" id="3.30.160.780">
    <property type="match status" value="1"/>
</dbReference>
<evidence type="ECO:0000256" key="6">
    <source>
        <dbReference type="ARBA" id="ARBA00023054"/>
    </source>
</evidence>
<evidence type="ECO:0000256" key="7">
    <source>
        <dbReference type="SAM" id="Coils"/>
    </source>
</evidence>
<evidence type="ECO:0000256" key="3">
    <source>
        <dbReference type="ARBA" id="ARBA00022553"/>
    </source>
</evidence>
<feature type="coiled-coil region" evidence="7">
    <location>
        <begin position="417"/>
        <end position="451"/>
    </location>
</feature>
<dbReference type="FunFam" id="1.20.58.60:FF:000109">
    <property type="entry name" value="Periplakin"/>
    <property type="match status" value="1"/>
</dbReference>
<dbReference type="Proteomes" id="UP000053330">
    <property type="component" value="Unassembled WGS sequence"/>
</dbReference>
<feature type="coiled-coil region" evidence="7">
    <location>
        <begin position="475"/>
        <end position="747"/>
    </location>
</feature>
<keyword evidence="6 7" id="KW-0175">Coiled coil</keyword>
<dbReference type="GO" id="GO:0070161">
    <property type="term" value="C:anchoring junction"/>
    <property type="evidence" value="ECO:0007669"/>
    <property type="project" value="UniProtKB-SubCell"/>
</dbReference>
<dbReference type="InterPro" id="IPR058847">
    <property type="entry name" value="Plectin_PPL"/>
</dbReference>
<dbReference type="GO" id="GO:0042060">
    <property type="term" value="P:wound healing"/>
    <property type="evidence" value="ECO:0007669"/>
    <property type="project" value="TreeGrafter"/>
</dbReference>
<keyword evidence="4" id="KW-0677">Repeat</keyword>
<dbReference type="GO" id="GO:0005882">
    <property type="term" value="C:intermediate filament"/>
    <property type="evidence" value="ECO:0007669"/>
    <property type="project" value="TreeGrafter"/>
</dbReference>
<sequence length="1281" mass="150248">KTANCKNVLQQRYEGLKADSIGDVASVRGRQLLAGLEKVNSDLDKQEKAITANLRPPLEQSRAVQDSTERSKDLKNITNEVRRIEPEKTRKIQECEVFIESVPNTGSATLVKNKVENTNKKYDRVVQLLSAAQEKVEVATHLERSLQQGRDLLSTYENKLLVDDTVPEDLGVVDRKKEELLAMGAELQSKRFLLNEAEQNLLRTKTCSNTLASKFQEHCPDIERQEAELYKLNQRFNNLSKQIDHRTQTLQKAKSAYANYRSHYDQVNQFLCNIPNYEPQETDNIQQVEMKLKNQAALLGDIASKEQEVQTVSATAQQYQQAVKDYELEAEKLRSILDLENGRNGYMSKKPRLQSPAAKVKEEEAVLAAKFTEVNAVNKQRLQNLEFAQSLLRQQPEVQVTQDCVQTRKSVRPVEEVWKLKKELEDETQRRQQLEAEIKAIQNNIVHLQNQKPQETVVKKELLKKVPDPQLEESFHKLQQSLAEEQRKNQVLQEELEALKTRLRILEHEKREGGQEYIVKEVLRIEPDKAQADEILKLKEELEELRRQEGTRENEVILLRQQIAVLSNEKNKEQEKVTEKEVLKLQNDPQLEMEFRMLQENKQRESALRQKHEEELSFLQDKLKRLEKERAIAEGKITVKEVLKVEKDLAIEREVNELRRQYEDEKSKGRSNEREKAELLRKIQLLEEENAKVVVQEKVREIVRPDPKAENEVANLRLELVEQERRYRGGDEQLKSCQNELAALRNRGPLVEVKEVIKEVIKYKNDPETEKELQRLREEIIERTGAIERADLEIYQLKQEIQALKDTKPQVHMKEVVQEILQFREDPKTREEVESLRVQLADEQMKHVDLERERLLQEEKVRQKEEELSQVKEKVVQQEVVKYEQDPALKAEVNSFSQSIESELKQIDCLREELRKLQRRRSELERQLEELEKERQARREAELEVQRLKIRLNELEEQERETTERVTVKQKVILQQDPQQEKEHSLLKLELEEEKHRRQVLQTELEALRKKLLSLEKMEVKEKVVFSESIQVDKGDTEYEIQKLKSNLEEESRRKRELDADINRLETRLSEVEFNNSKSSKELDLLREENHKLHLEKQNLLMETRRLQSEIELTATETRDLRNMTHVDSGINLDSRFQALERELDDLKQLSREKDAEIEQLQNRLKTVAIKREQRENHLRRSIVVIDPDTGKEMSPEEAHVFGLIEWSLFVKLKSQECDWEEISIKGPNGESSVILDRKSGREFSIEDALKSGRLTTAQYNSYLNKEMSIQELAVLVSGSN</sequence>
<feature type="coiled-coil region" evidence="7">
    <location>
        <begin position="1130"/>
        <end position="1178"/>
    </location>
</feature>
<dbReference type="SUPFAM" id="SSF75399">
    <property type="entry name" value="Plakin repeat"/>
    <property type="match status" value="1"/>
</dbReference>
<feature type="domain" description="Periplakin-like plectin repeat" evidence="8">
    <location>
        <begin position="772"/>
        <end position="929"/>
    </location>
</feature>
<evidence type="ECO:0000256" key="2">
    <source>
        <dbReference type="ARBA" id="ARBA00009109"/>
    </source>
</evidence>
<keyword evidence="3" id="KW-0597">Phosphoprotein</keyword>
<dbReference type="EMBL" id="KK739777">
    <property type="protein sequence ID" value="KFP38367.1"/>
    <property type="molecule type" value="Genomic_DNA"/>
</dbReference>
<accession>A0A091KE23</accession>
<evidence type="ECO:0000259" key="8">
    <source>
        <dbReference type="Pfam" id="PF26346"/>
    </source>
</evidence>
<dbReference type="GO" id="GO:0005198">
    <property type="term" value="F:structural molecule activity"/>
    <property type="evidence" value="ECO:0007669"/>
    <property type="project" value="TreeGrafter"/>
</dbReference>
<dbReference type="InterPro" id="IPR035915">
    <property type="entry name" value="Plakin_repeat_sf"/>
</dbReference>
<feature type="coiled-coil region" evidence="7">
    <location>
        <begin position="833"/>
        <end position="1103"/>
    </location>
</feature>
<gene>
    <name evidence="9" type="ORF">N324_04561</name>
</gene>
<evidence type="ECO:0000256" key="5">
    <source>
        <dbReference type="ARBA" id="ARBA00022949"/>
    </source>
</evidence>
<evidence type="ECO:0000313" key="10">
    <source>
        <dbReference type="Proteomes" id="UP000053330"/>
    </source>
</evidence>
<feature type="non-terminal residue" evidence="9">
    <location>
        <position position="1281"/>
    </location>
</feature>
<dbReference type="GO" id="GO:0045104">
    <property type="term" value="P:intermediate filament cytoskeleton organization"/>
    <property type="evidence" value="ECO:0007669"/>
    <property type="project" value="InterPro"/>
</dbReference>
<dbReference type="Gene3D" id="1.20.58.60">
    <property type="match status" value="1"/>
</dbReference>
<reference evidence="9 10" key="1">
    <citation type="submission" date="2014-04" db="EMBL/GenBank/DDBJ databases">
        <title>Genome evolution of avian class.</title>
        <authorList>
            <person name="Zhang G."/>
            <person name="Li C."/>
        </authorList>
    </citation>
    <scope>NUCLEOTIDE SEQUENCE [LARGE SCALE GENOMIC DNA]</scope>
    <source>
        <strain evidence="9">BGI_N324</strain>
    </source>
</reference>
<dbReference type="SMART" id="SM00250">
    <property type="entry name" value="PLEC"/>
    <property type="match status" value="2"/>
</dbReference>
<organism evidence="9 10">
    <name type="scientific">Chlamydotis macqueenii</name>
    <name type="common">Macqueen's bustard</name>
    <dbReference type="NCBI Taxonomy" id="187382"/>
    <lineage>
        <taxon>Eukaryota</taxon>
        <taxon>Metazoa</taxon>
        <taxon>Chordata</taxon>
        <taxon>Craniata</taxon>
        <taxon>Vertebrata</taxon>
        <taxon>Euteleostomi</taxon>
        <taxon>Archelosauria</taxon>
        <taxon>Archosauria</taxon>
        <taxon>Dinosauria</taxon>
        <taxon>Saurischia</taxon>
        <taxon>Theropoda</taxon>
        <taxon>Coelurosauria</taxon>
        <taxon>Aves</taxon>
        <taxon>Neognathae</taxon>
        <taxon>Neoaves</taxon>
        <taxon>Otidimorphae</taxon>
        <taxon>Otidiformes</taxon>
        <taxon>Otididae</taxon>
        <taxon>Chlamydotis</taxon>
    </lineage>
</organism>
<dbReference type="InterPro" id="IPR001101">
    <property type="entry name" value="Plectin_repeat"/>
</dbReference>
<dbReference type="PANTHER" id="PTHR23169:SF10">
    <property type="entry name" value="PERIPLAKIN"/>
    <property type="match status" value="1"/>
</dbReference>
<feature type="domain" description="Periplakin-like plectin repeat" evidence="8">
    <location>
        <begin position="530"/>
        <end position="693"/>
    </location>
</feature>
<feature type="coiled-coil region" evidence="7">
    <location>
        <begin position="302"/>
        <end position="336"/>
    </location>
</feature>
<comment type="similarity">
    <text evidence="2">Belongs to the plakin or cytolinker family.</text>
</comment>
<keyword evidence="10" id="KW-1185">Reference proteome</keyword>
<dbReference type="Pfam" id="PF26346">
    <property type="entry name" value="Plectin_PPL"/>
    <property type="match status" value="2"/>
</dbReference>
<evidence type="ECO:0000256" key="4">
    <source>
        <dbReference type="ARBA" id="ARBA00022737"/>
    </source>
</evidence>
<dbReference type="SUPFAM" id="SSF46966">
    <property type="entry name" value="Spectrin repeat"/>
    <property type="match status" value="1"/>
</dbReference>
<proteinExistence type="inferred from homology"/>
<protein>
    <submittedName>
        <fullName evidence="9">Periplakin</fullName>
    </submittedName>
</protein>
<dbReference type="GO" id="GO:0005737">
    <property type="term" value="C:cytoplasm"/>
    <property type="evidence" value="ECO:0007669"/>
    <property type="project" value="TreeGrafter"/>
</dbReference>
<keyword evidence="5" id="KW-0965">Cell junction</keyword>